<dbReference type="CDD" id="cd03206">
    <property type="entry name" value="GST_C_7"/>
    <property type="match status" value="1"/>
</dbReference>
<name>A0A502FVI2_9GAMM</name>
<dbReference type="InterPro" id="IPR036282">
    <property type="entry name" value="Glutathione-S-Trfase_C_sf"/>
</dbReference>
<dbReference type="RefSeq" id="WP_140475878.1">
    <property type="nucleotide sequence ID" value="NZ_RCZD01000022.1"/>
</dbReference>
<accession>A0A502FVI2</accession>
<evidence type="ECO:0000259" key="2">
    <source>
        <dbReference type="PROSITE" id="PS50405"/>
    </source>
</evidence>
<protein>
    <submittedName>
        <fullName evidence="3">Glutathione S-transferase</fullName>
    </submittedName>
</protein>
<dbReference type="EMBL" id="RCZD01000022">
    <property type="protein sequence ID" value="TPG53441.1"/>
    <property type="molecule type" value="Genomic_DNA"/>
</dbReference>
<dbReference type="AlphaFoldDB" id="A0A502FVI2"/>
<dbReference type="InterPro" id="IPR036249">
    <property type="entry name" value="Thioredoxin-like_sf"/>
</dbReference>
<dbReference type="Gene3D" id="3.40.30.10">
    <property type="entry name" value="Glutaredoxin"/>
    <property type="match status" value="1"/>
</dbReference>
<evidence type="ECO:0000313" key="4">
    <source>
        <dbReference type="Proteomes" id="UP000317663"/>
    </source>
</evidence>
<dbReference type="InterPro" id="IPR004045">
    <property type="entry name" value="Glutathione_S-Trfase_N"/>
</dbReference>
<dbReference type="PROSITE" id="PS50405">
    <property type="entry name" value="GST_CTER"/>
    <property type="match status" value="1"/>
</dbReference>
<dbReference type="PROSITE" id="PS50404">
    <property type="entry name" value="GST_NTER"/>
    <property type="match status" value="1"/>
</dbReference>
<keyword evidence="3" id="KW-0808">Transferase</keyword>
<dbReference type="InterPro" id="IPR040079">
    <property type="entry name" value="Glutathione_S-Trfase"/>
</dbReference>
<keyword evidence="4" id="KW-1185">Reference proteome</keyword>
<proteinExistence type="predicted"/>
<dbReference type="OrthoDB" id="9797500at2"/>
<dbReference type="PANTHER" id="PTHR44051:SF2">
    <property type="entry name" value="HYPOTHETICAL GLUTATHIONE S-TRANSFERASE LIKE PROTEIN"/>
    <property type="match status" value="1"/>
</dbReference>
<dbReference type="Pfam" id="PF00043">
    <property type="entry name" value="GST_C"/>
    <property type="match status" value="1"/>
</dbReference>
<dbReference type="Gene3D" id="1.20.1050.10">
    <property type="match status" value="1"/>
</dbReference>
<dbReference type="SUPFAM" id="SSF47616">
    <property type="entry name" value="GST C-terminal domain-like"/>
    <property type="match status" value="1"/>
</dbReference>
<dbReference type="InterPro" id="IPR010987">
    <property type="entry name" value="Glutathione-S-Trfase_C-like"/>
</dbReference>
<evidence type="ECO:0000259" key="1">
    <source>
        <dbReference type="PROSITE" id="PS50404"/>
    </source>
</evidence>
<dbReference type="GO" id="GO:0016740">
    <property type="term" value="F:transferase activity"/>
    <property type="evidence" value="ECO:0007669"/>
    <property type="project" value="UniProtKB-KW"/>
</dbReference>
<feature type="domain" description="GST N-terminal" evidence="1">
    <location>
        <begin position="2"/>
        <end position="81"/>
    </location>
</feature>
<dbReference type="SFLD" id="SFLDS00019">
    <property type="entry name" value="Glutathione_Transferase_(cytos"/>
    <property type="match status" value="1"/>
</dbReference>
<dbReference type="Proteomes" id="UP000317663">
    <property type="component" value="Unassembled WGS sequence"/>
</dbReference>
<feature type="domain" description="GST C-terminal" evidence="2">
    <location>
        <begin position="87"/>
        <end position="206"/>
    </location>
</feature>
<dbReference type="Pfam" id="PF13417">
    <property type="entry name" value="GST_N_3"/>
    <property type="match status" value="1"/>
</dbReference>
<reference evidence="3 4" key="1">
    <citation type="journal article" date="2019" name="Environ. Microbiol.">
        <title>Species interactions and distinct microbial communities in high Arctic permafrost affected cryosols are associated with the CH4 and CO2 gas fluxes.</title>
        <authorList>
            <person name="Altshuler I."/>
            <person name="Hamel J."/>
            <person name="Turney S."/>
            <person name="Magnuson E."/>
            <person name="Levesque R."/>
            <person name="Greer C."/>
            <person name="Whyte L.G."/>
        </authorList>
    </citation>
    <scope>NUCLEOTIDE SEQUENCE [LARGE SCALE GENOMIC DNA]</scope>
    <source>
        <strain evidence="3 4">E4</strain>
    </source>
</reference>
<dbReference type="SFLD" id="SFLDG00358">
    <property type="entry name" value="Main_(cytGST)"/>
    <property type="match status" value="1"/>
</dbReference>
<comment type="caution">
    <text evidence="3">The sequence shown here is derived from an EMBL/GenBank/DDBJ whole genome shotgun (WGS) entry which is preliminary data.</text>
</comment>
<dbReference type="PANTHER" id="PTHR44051">
    <property type="entry name" value="GLUTATHIONE S-TRANSFERASE-RELATED"/>
    <property type="match status" value="1"/>
</dbReference>
<gene>
    <name evidence="3" type="ORF">EAH77_24305</name>
</gene>
<dbReference type="InterPro" id="IPR004046">
    <property type="entry name" value="GST_C"/>
</dbReference>
<organism evidence="3 4">
    <name type="scientific">Ewingella americana</name>
    <dbReference type="NCBI Taxonomy" id="41202"/>
    <lineage>
        <taxon>Bacteria</taxon>
        <taxon>Pseudomonadati</taxon>
        <taxon>Pseudomonadota</taxon>
        <taxon>Gammaproteobacteria</taxon>
        <taxon>Enterobacterales</taxon>
        <taxon>Yersiniaceae</taxon>
        <taxon>Ewingella</taxon>
    </lineage>
</organism>
<sequence>MPPIQLYGTPLSGHCHRVVLLLNMLNLPFEAKEAPASVRETAEFQRLSPMAQIPVLVDGDLVLTDSNAILVYLVKRYAPDSHWLPEEAMQAAQVQQWLSKAAGEIRYGVASARMVVQFKAPEDYAASLVIARRFLPHLEQHLSQHDFLATDRVTIADLACSSYVRSAPEGGISLEPYPATRQWLARIAALPGYQPQPGLPLPTAVQ</sequence>
<evidence type="ECO:0000313" key="3">
    <source>
        <dbReference type="EMBL" id="TPG53441.1"/>
    </source>
</evidence>
<dbReference type="SUPFAM" id="SSF52833">
    <property type="entry name" value="Thioredoxin-like"/>
    <property type="match status" value="1"/>
</dbReference>